<comment type="caution">
    <text evidence="1">The sequence shown here is derived from an EMBL/GenBank/DDBJ whole genome shotgun (WGS) entry which is preliminary data.</text>
</comment>
<dbReference type="Proteomes" id="UP001589776">
    <property type="component" value="Unassembled WGS sequence"/>
</dbReference>
<keyword evidence="2" id="KW-1185">Reference proteome</keyword>
<reference evidence="1 2" key="1">
    <citation type="submission" date="2024-09" db="EMBL/GenBank/DDBJ databases">
        <authorList>
            <person name="Sun Q."/>
            <person name="Mori K."/>
        </authorList>
    </citation>
    <scope>NUCLEOTIDE SEQUENCE [LARGE SCALE GENOMIC DNA]</scope>
    <source>
        <strain evidence="1 2">CCM 7759</strain>
    </source>
</reference>
<sequence length="174" mass="20395">MGTWGYGIFEDDFTLDIQDYYRQFRKEEIPVKQIEARICRIYSDIINDTDLEPLFYIGLAATMIMFGELTDSIKANAIRHIDQGNGLELWREAGLIPLLRRKLALNHFKKKLLKATCILDTGTIDEEDLMEDRFDPQNQRYFVYEITFSSGKKLIGNTAHKEQRAMYFEQNPLK</sequence>
<protein>
    <recommendedName>
        <fullName evidence="3">DUF4259 domain-containing protein</fullName>
    </recommendedName>
</protein>
<evidence type="ECO:0000313" key="2">
    <source>
        <dbReference type="Proteomes" id="UP001589776"/>
    </source>
</evidence>
<evidence type="ECO:0000313" key="1">
    <source>
        <dbReference type="EMBL" id="MFC0212016.1"/>
    </source>
</evidence>
<gene>
    <name evidence="1" type="ORF">ACFFK0_06040</name>
</gene>
<dbReference type="EMBL" id="JBHLWN010000025">
    <property type="protein sequence ID" value="MFC0212016.1"/>
    <property type="molecule type" value="Genomic_DNA"/>
</dbReference>
<name>A0ABV6DHA2_9BACL</name>
<proteinExistence type="predicted"/>
<organism evidence="1 2">
    <name type="scientific">Paenibacillus chartarius</name>
    <dbReference type="NCBI Taxonomy" id="747481"/>
    <lineage>
        <taxon>Bacteria</taxon>
        <taxon>Bacillati</taxon>
        <taxon>Bacillota</taxon>
        <taxon>Bacilli</taxon>
        <taxon>Bacillales</taxon>
        <taxon>Paenibacillaceae</taxon>
        <taxon>Paenibacillus</taxon>
    </lineage>
</organism>
<evidence type="ECO:0008006" key="3">
    <source>
        <dbReference type="Google" id="ProtNLM"/>
    </source>
</evidence>
<accession>A0ABV6DHA2</accession>
<dbReference type="RefSeq" id="WP_377469072.1">
    <property type="nucleotide sequence ID" value="NZ_JBHLWN010000025.1"/>
</dbReference>